<name>A0A1D6I8G4_MAIZE</name>
<sequence>MGTYYYNVLKVLGDPQKRAAYDQYGKEGLKAFADI</sequence>
<accession>A0A1D6I8G4</accession>
<dbReference type="EMBL" id="CM007650">
    <property type="protein sequence ID" value="ONM56335.1"/>
    <property type="molecule type" value="Genomic_DNA"/>
</dbReference>
<dbReference type="AlphaFoldDB" id="A0A1D6I8G4"/>
<dbReference type="InterPro" id="IPR036869">
    <property type="entry name" value="J_dom_sf"/>
</dbReference>
<proteinExistence type="predicted"/>
<evidence type="ECO:0000313" key="1">
    <source>
        <dbReference type="EMBL" id="ONM56335.1"/>
    </source>
</evidence>
<dbReference type="InParanoid" id="A0A1D6I8G4"/>
<dbReference type="SUPFAM" id="SSF46565">
    <property type="entry name" value="Chaperone J-domain"/>
    <property type="match status" value="1"/>
</dbReference>
<gene>
    <name evidence="1" type="ORF">ZEAMMB73_Zm00001d021130</name>
</gene>
<reference evidence="1" key="1">
    <citation type="submission" date="2015-12" db="EMBL/GenBank/DDBJ databases">
        <title>Update maize B73 reference genome by single molecule sequencing technologies.</title>
        <authorList>
            <consortium name="Maize Genome Sequencing Project"/>
            <person name="Ware D."/>
        </authorList>
    </citation>
    <scope>NUCLEOTIDE SEQUENCE [LARGE SCALE GENOMIC DNA]</scope>
    <source>
        <tissue evidence="1">Seedling</tissue>
    </source>
</reference>
<protein>
    <submittedName>
        <fullName evidence="1">Uncharacterized protein</fullName>
    </submittedName>
</protein>
<dbReference type="SMR" id="A0A1D6I8G4"/>
<organism evidence="1">
    <name type="scientific">Zea mays</name>
    <name type="common">Maize</name>
    <dbReference type="NCBI Taxonomy" id="4577"/>
    <lineage>
        <taxon>Eukaryota</taxon>
        <taxon>Viridiplantae</taxon>
        <taxon>Streptophyta</taxon>
        <taxon>Embryophyta</taxon>
        <taxon>Tracheophyta</taxon>
        <taxon>Spermatophyta</taxon>
        <taxon>Magnoliopsida</taxon>
        <taxon>Liliopsida</taxon>
        <taxon>Poales</taxon>
        <taxon>Poaceae</taxon>
        <taxon>PACMAD clade</taxon>
        <taxon>Panicoideae</taxon>
        <taxon>Andropogonodae</taxon>
        <taxon>Andropogoneae</taxon>
        <taxon>Tripsacinae</taxon>
        <taxon>Zea</taxon>
    </lineage>
</organism>